<feature type="domain" description="Peptidase metallopeptidase" evidence="19">
    <location>
        <begin position="97"/>
        <end position="255"/>
    </location>
</feature>
<dbReference type="SUPFAM" id="SSF47090">
    <property type="entry name" value="PGBD-like"/>
    <property type="match status" value="1"/>
</dbReference>
<protein>
    <submittedName>
        <fullName evidence="21">Macrophage metalloelastase-like</fullName>
    </submittedName>
</protein>
<feature type="binding site" evidence="17">
    <location>
        <position position="149"/>
    </location>
    <ligand>
        <name>Ca(2+)</name>
        <dbReference type="ChEBI" id="CHEBI:29108"/>
        <label>2</label>
    </ligand>
</feature>
<feature type="binding site" evidence="17">
    <location>
        <position position="116"/>
    </location>
    <ligand>
        <name>Ca(2+)</name>
        <dbReference type="ChEBI" id="CHEBI:29108"/>
        <label>1</label>
    </ligand>
</feature>
<evidence type="ECO:0000256" key="9">
    <source>
        <dbReference type="ARBA" id="ARBA00022833"/>
    </source>
</evidence>
<feature type="signal peptide" evidence="18">
    <location>
        <begin position="1"/>
        <end position="17"/>
    </location>
</feature>
<keyword evidence="10 17" id="KW-0106">Calcium</keyword>
<comment type="cofactor">
    <cofactor evidence="17">
        <name>Zn(2+)</name>
        <dbReference type="ChEBI" id="CHEBI:29105"/>
    </cofactor>
    <text evidence="17">Binds 2 Zn(2+) ions per subunit.</text>
</comment>
<evidence type="ECO:0000256" key="8">
    <source>
        <dbReference type="ARBA" id="ARBA00022801"/>
    </source>
</evidence>
<comment type="similarity">
    <text evidence="2">Belongs to the peptidase M10A family.</text>
</comment>
<dbReference type="InterPro" id="IPR001818">
    <property type="entry name" value="Pept_M10_metallopeptidase"/>
</dbReference>
<dbReference type="OMA" id="FFPTYHK"/>
<dbReference type="PRINTS" id="PR00138">
    <property type="entry name" value="MATRIXIN"/>
</dbReference>
<dbReference type="SMART" id="SM00235">
    <property type="entry name" value="ZnMc"/>
    <property type="match status" value="1"/>
</dbReference>
<organism evidence="20 21">
    <name type="scientific">Python bivittatus</name>
    <name type="common">Burmese python</name>
    <name type="synonym">Python molurus bivittatus</name>
    <dbReference type="NCBI Taxonomy" id="176946"/>
    <lineage>
        <taxon>Eukaryota</taxon>
        <taxon>Metazoa</taxon>
        <taxon>Chordata</taxon>
        <taxon>Craniata</taxon>
        <taxon>Vertebrata</taxon>
        <taxon>Euteleostomi</taxon>
        <taxon>Lepidosauria</taxon>
        <taxon>Squamata</taxon>
        <taxon>Bifurcata</taxon>
        <taxon>Unidentata</taxon>
        <taxon>Episquamata</taxon>
        <taxon>Toxicofera</taxon>
        <taxon>Serpentes</taxon>
        <taxon>Henophidia</taxon>
        <taxon>Pythonidae</taxon>
        <taxon>Python</taxon>
    </lineage>
</organism>
<evidence type="ECO:0000256" key="12">
    <source>
        <dbReference type="ARBA" id="ARBA00023105"/>
    </source>
</evidence>
<feature type="binding site" evidence="17">
    <location>
        <position position="166"/>
    </location>
    <ligand>
        <name>Ca(2+)</name>
        <dbReference type="ChEBI" id="CHEBI:29108"/>
        <label>3</label>
    </ligand>
</feature>
<keyword evidence="5" id="KW-0645">Protease</keyword>
<reference evidence="21" key="1">
    <citation type="submission" date="2025-08" db="UniProtKB">
        <authorList>
            <consortium name="RefSeq"/>
        </authorList>
    </citation>
    <scope>IDENTIFICATION</scope>
    <source>
        <tissue evidence="21">Liver</tissue>
    </source>
</reference>
<comment type="cofactor">
    <cofactor evidence="17">
        <name>Ca(2+)</name>
        <dbReference type="ChEBI" id="CHEBI:29108"/>
    </cofactor>
    <text evidence="17">Can bind about 5 Ca(2+) ions per subunit.</text>
</comment>
<dbReference type="Gene3D" id="3.40.390.10">
    <property type="entry name" value="Collagenase (Catalytic Domain)"/>
    <property type="match status" value="1"/>
</dbReference>
<feature type="binding site" evidence="17">
    <location>
        <position position="159"/>
    </location>
    <ligand>
        <name>Zn(2+)</name>
        <dbReference type="ChEBI" id="CHEBI:29105"/>
        <label>1</label>
    </ligand>
</feature>
<dbReference type="GeneID" id="103055014"/>
<dbReference type="Proteomes" id="UP000695026">
    <property type="component" value="Unplaced"/>
</dbReference>
<feature type="binding site" description="in inhibited form" evidence="17">
    <location>
        <position position="85"/>
    </location>
    <ligand>
        <name>Zn(2+)</name>
        <dbReference type="ChEBI" id="CHEBI:29105"/>
        <label>2</label>
        <note>catalytic</note>
    </ligand>
</feature>
<evidence type="ECO:0000256" key="3">
    <source>
        <dbReference type="ARBA" id="ARBA00022525"/>
    </source>
</evidence>
<feature type="binding site" evidence="17">
    <location>
        <position position="161"/>
    </location>
    <ligand>
        <name>Zn(2+)</name>
        <dbReference type="ChEBI" id="CHEBI:29105"/>
        <label>1</label>
    </ligand>
</feature>
<evidence type="ECO:0000313" key="20">
    <source>
        <dbReference type="Proteomes" id="UP000695026"/>
    </source>
</evidence>
<dbReference type="InterPro" id="IPR021190">
    <property type="entry name" value="Pept_M10A"/>
</dbReference>
<dbReference type="SUPFAM" id="SSF55486">
    <property type="entry name" value="Metalloproteases ('zincins'), catalytic domain"/>
    <property type="match status" value="1"/>
</dbReference>
<dbReference type="PANTHER" id="PTHR10201:SF165">
    <property type="entry name" value="COLLAGENASE 3"/>
    <property type="match status" value="1"/>
</dbReference>
<feature type="binding site" evidence="17">
    <location>
        <position position="209"/>
    </location>
    <ligand>
        <name>Zn(2+)</name>
        <dbReference type="ChEBI" id="CHEBI:29105"/>
        <label>2</label>
        <note>catalytic</note>
    </ligand>
</feature>
<feature type="binding site" evidence="17">
    <location>
        <position position="219"/>
    </location>
    <ligand>
        <name>Zn(2+)</name>
        <dbReference type="ChEBI" id="CHEBI:29105"/>
        <label>2</label>
        <note>catalytic</note>
    </ligand>
</feature>
<dbReference type="InterPro" id="IPR006026">
    <property type="entry name" value="Peptidase_Metallo"/>
</dbReference>
<comment type="subcellular location">
    <subcellularLocation>
        <location evidence="1">Secreted</location>
        <location evidence="1">Extracellular space</location>
        <location evidence="1">Extracellular matrix</location>
    </subcellularLocation>
</comment>
<feature type="binding site" evidence="17">
    <location>
        <position position="174"/>
    </location>
    <ligand>
        <name>Zn(2+)</name>
        <dbReference type="ChEBI" id="CHEBI:29105"/>
        <label>1</label>
    </ligand>
</feature>
<keyword evidence="14" id="KW-1015">Disulfide bond</keyword>
<evidence type="ECO:0000256" key="13">
    <source>
        <dbReference type="ARBA" id="ARBA00023145"/>
    </source>
</evidence>
<keyword evidence="13" id="KW-0865">Zymogen</keyword>
<evidence type="ECO:0000256" key="18">
    <source>
        <dbReference type="SAM" id="SignalP"/>
    </source>
</evidence>
<feature type="binding site" evidence="17">
    <location>
        <position position="183"/>
    </location>
    <ligand>
        <name>Ca(2+)</name>
        <dbReference type="ChEBI" id="CHEBI:29108"/>
        <label>2</label>
    </ligand>
</feature>
<dbReference type="GO" id="GO:0008270">
    <property type="term" value="F:zinc ion binding"/>
    <property type="evidence" value="ECO:0007669"/>
    <property type="project" value="InterPro"/>
</dbReference>
<dbReference type="Pfam" id="PF00413">
    <property type="entry name" value="Peptidase_M10"/>
    <property type="match status" value="1"/>
</dbReference>
<dbReference type="CDD" id="cd04278">
    <property type="entry name" value="ZnMc_MMP"/>
    <property type="match status" value="1"/>
</dbReference>
<dbReference type="GO" id="GO:0006508">
    <property type="term" value="P:proteolysis"/>
    <property type="evidence" value="ECO:0007669"/>
    <property type="project" value="UniProtKB-KW"/>
</dbReference>
<dbReference type="Pfam" id="PF01471">
    <property type="entry name" value="PG_binding_1"/>
    <property type="match status" value="1"/>
</dbReference>
<dbReference type="GO" id="GO:0030198">
    <property type="term" value="P:extracellular matrix organization"/>
    <property type="evidence" value="ECO:0007669"/>
    <property type="project" value="TreeGrafter"/>
</dbReference>
<gene>
    <name evidence="21" type="primary">LOC103055014</name>
</gene>
<evidence type="ECO:0000256" key="16">
    <source>
        <dbReference type="PIRSR" id="PIRSR621190-1"/>
    </source>
</evidence>
<evidence type="ECO:0000256" key="4">
    <source>
        <dbReference type="ARBA" id="ARBA00022530"/>
    </source>
</evidence>
<feature type="binding site" evidence="17">
    <location>
        <position position="187"/>
    </location>
    <ligand>
        <name>Zn(2+)</name>
        <dbReference type="ChEBI" id="CHEBI:29105"/>
        <label>1</label>
    </ligand>
</feature>
<evidence type="ECO:0000256" key="2">
    <source>
        <dbReference type="ARBA" id="ARBA00010370"/>
    </source>
</evidence>
<keyword evidence="4" id="KW-0272">Extracellular matrix</keyword>
<evidence type="ECO:0000259" key="19">
    <source>
        <dbReference type="SMART" id="SM00235"/>
    </source>
</evidence>
<dbReference type="InterPro" id="IPR002477">
    <property type="entry name" value="Peptidoglycan-bd-like"/>
</dbReference>
<evidence type="ECO:0000256" key="11">
    <source>
        <dbReference type="ARBA" id="ARBA00023049"/>
    </source>
</evidence>
<proteinExistence type="inferred from homology"/>
<feature type="chain" id="PRO_5039939538" evidence="18">
    <location>
        <begin position="18"/>
        <end position="257"/>
    </location>
</feature>
<evidence type="ECO:0000256" key="15">
    <source>
        <dbReference type="ARBA" id="ARBA00023180"/>
    </source>
</evidence>
<feature type="binding site" evidence="17">
    <location>
        <position position="189"/>
    </location>
    <ligand>
        <name>Ca(2+)</name>
        <dbReference type="ChEBI" id="CHEBI:29108"/>
        <label>3</label>
    </ligand>
</feature>
<feature type="binding site" evidence="17">
    <location>
        <position position="227"/>
    </location>
    <ligand>
        <name>Zn(2+)</name>
        <dbReference type="ChEBI" id="CHEBI:29105"/>
        <label>2</label>
        <note>catalytic</note>
    </ligand>
</feature>
<evidence type="ECO:0000256" key="10">
    <source>
        <dbReference type="ARBA" id="ARBA00022837"/>
    </source>
</evidence>
<keyword evidence="9 17" id="KW-0862">Zinc</keyword>
<dbReference type="GO" id="GO:0030574">
    <property type="term" value="P:collagen catabolic process"/>
    <property type="evidence" value="ECO:0007669"/>
    <property type="project" value="UniProtKB-KW"/>
</dbReference>
<evidence type="ECO:0000256" key="5">
    <source>
        <dbReference type="ARBA" id="ARBA00022670"/>
    </source>
</evidence>
<feature type="active site" evidence="16">
    <location>
        <position position="210"/>
    </location>
</feature>
<name>A0A9F2RBX2_PYTBI</name>
<evidence type="ECO:0000256" key="14">
    <source>
        <dbReference type="ARBA" id="ARBA00023157"/>
    </source>
</evidence>
<dbReference type="InterPro" id="IPR033739">
    <property type="entry name" value="M10A_MMP"/>
</dbReference>
<dbReference type="GO" id="GO:0031012">
    <property type="term" value="C:extracellular matrix"/>
    <property type="evidence" value="ECO:0007669"/>
    <property type="project" value="InterPro"/>
</dbReference>
<evidence type="ECO:0000256" key="6">
    <source>
        <dbReference type="ARBA" id="ARBA00022723"/>
    </source>
</evidence>
<keyword evidence="3" id="KW-0964">Secreted</keyword>
<feature type="binding site" evidence="17">
    <location>
        <position position="192"/>
    </location>
    <ligand>
        <name>Ca(2+)</name>
        <dbReference type="ChEBI" id="CHEBI:29108"/>
        <label>1</label>
    </ligand>
</feature>
<accession>A0A9F2RBX2</accession>
<dbReference type="FunFam" id="3.40.390.10:FF:000007">
    <property type="entry name" value="Collagenase 3"/>
    <property type="match status" value="1"/>
</dbReference>
<dbReference type="PANTHER" id="PTHR10201">
    <property type="entry name" value="MATRIX METALLOPROTEINASE"/>
    <property type="match status" value="1"/>
</dbReference>
<dbReference type="GO" id="GO:0005615">
    <property type="term" value="C:extracellular space"/>
    <property type="evidence" value="ECO:0007669"/>
    <property type="project" value="TreeGrafter"/>
</dbReference>
<feature type="binding site" evidence="17">
    <location>
        <position position="185"/>
    </location>
    <ligand>
        <name>Ca(2+)</name>
        <dbReference type="ChEBI" id="CHEBI:29108"/>
        <label>2</label>
    </ligand>
</feature>
<feature type="binding site" evidence="17">
    <location>
        <position position="192"/>
    </location>
    <ligand>
        <name>Ca(2+)</name>
        <dbReference type="ChEBI" id="CHEBI:29108"/>
        <label>3</label>
    </ligand>
</feature>
<keyword evidence="8" id="KW-0378">Hydrolase</keyword>
<dbReference type="InterPro" id="IPR036365">
    <property type="entry name" value="PGBD-like_sf"/>
</dbReference>
<dbReference type="InterPro" id="IPR024079">
    <property type="entry name" value="MetalloPept_cat_dom_sf"/>
</dbReference>
<keyword evidence="20" id="KW-1185">Reference proteome</keyword>
<feature type="binding site" evidence="17">
    <location>
        <position position="213"/>
    </location>
    <ligand>
        <name>Zn(2+)</name>
        <dbReference type="ChEBI" id="CHEBI:29105"/>
        <label>2</label>
        <note>catalytic</note>
    </ligand>
</feature>
<evidence type="ECO:0000256" key="17">
    <source>
        <dbReference type="PIRSR" id="PIRSR621190-2"/>
    </source>
</evidence>
<keyword evidence="15" id="KW-0325">Glycoprotein</keyword>
<dbReference type="GO" id="GO:0004222">
    <property type="term" value="F:metalloendopeptidase activity"/>
    <property type="evidence" value="ECO:0007669"/>
    <property type="project" value="InterPro"/>
</dbReference>
<keyword evidence="7 18" id="KW-0732">Signal</keyword>
<dbReference type="KEGG" id="pbi:103055014"/>
<dbReference type="RefSeq" id="XP_007443198.2">
    <property type="nucleotide sequence ID" value="XM_007443136.3"/>
</dbReference>
<sequence length="257" mass="29684">MKYILICTIIFLPSLFAIPIDLGNEGPSAEDSKLLQVYLDKFFPTYHKDGRSLEERLRQMQKFFHLTVTGKMDKETLTVMKKTRCGVPDVSEENKAGTTIWNKRQLTYRINNYTPDLPRWKVDETIVKAFQVWSDVTPLSFRKTSRPADIEIFFAHGDHGDYGRFDGRGGILAHAFFPGSGLGGDTHFDEAERWSEYNRETNLFLVAAHEFGHALGLTHSNVVGSLMYPTYTYRDPNSFRLPSNDRRRIQRFYGIRK</sequence>
<evidence type="ECO:0000313" key="21">
    <source>
        <dbReference type="RefSeq" id="XP_007443198.2"/>
    </source>
</evidence>
<keyword evidence="11" id="KW-0482">Metalloprotease</keyword>
<evidence type="ECO:0000256" key="7">
    <source>
        <dbReference type="ARBA" id="ARBA00022729"/>
    </source>
</evidence>
<evidence type="ECO:0000256" key="1">
    <source>
        <dbReference type="ARBA" id="ARBA00004498"/>
    </source>
</evidence>
<keyword evidence="12" id="KW-0177">Collagen degradation</keyword>
<dbReference type="AlphaFoldDB" id="A0A9F2RBX2"/>
<feature type="binding site" evidence="17">
    <location>
        <position position="167"/>
    </location>
    <ligand>
        <name>Ca(2+)</name>
        <dbReference type="ChEBI" id="CHEBI:29108"/>
        <label>3</label>
    </ligand>
</feature>
<keyword evidence="6 17" id="KW-0479">Metal-binding</keyword>
<dbReference type="OrthoDB" id="406838at2759"/>